<evidence type="ECO:0000256" key="11">
    <source>
        <dbReference type="SAM" id="Phobius"/>
    </source>
</evidence>
<dbReference type="InterPro" id="IPR020904">
    <property type="entry name" value="Sc_DH/Rdtase_CS"/>
</dbReference>
<dbReference type="EC" id="1.1.1.102" evidence="10"/>
<dbReference type="CDD" id="cd08939">
    <property type="entry name" value="KDSR-like_SDR_c"/>
    <property type="match status" value="1"/>
</dbReference>
<dbReference type="PRINTS" id="PR00081">
    <property type="entry name" value="GDHRDH"/>
</dbReference>
<accession>A0A2P7SFA6</accession>
<comment type="pathway">
    <text evidence="2">Lipid metabolism; sphingolipid metabolism.</text>
</comment>
<dbReference type="Proteomes" id="UP000241229">
    <property type="component" value="Unassembled WGS sequence"/>
</dbReference>
<keyword evidence="8" id="KW-0560">Oxidoreductase</keyword>
<dbReference type="OrthoDB" id="9793825at2"/>
<evidence type="ECO:0000256" key="4">
    <source>
        <dbReference type="ARBA" id="ARBA00022741"/>
    </source>
</evidence>
<comment type="subcellular location">
    <subcellularLocation>
        <location evidence="1">Endoplasmic reticulum</location>
    </subcellularLocation>
</comment>
<keyword evidence="4" id="KW-0547">Nucleotide-binding</keyword>
<evidence type="ECO:0000256" key="2">
    <source>
        <dbReference type="ARBA" id="ARBA00004760"/>
    </source>
</evidence>
<dbReference type="GO" id="GO:0000166">
    <property type="term" value="F:nucleotide binding"/>
    <property type="evidence" value="ECO:0007669"/>
    <property type="project" value="UniProtKB-KW"/>
</dbReference>
<keyword evidence="14" id="KW-1185">Reference proteome</keyword>
<dbReference type="Pfam" id="PF00106">
    <property type="entry name" value="adh_short"/>
    <property type="match status" value="1"/>
</dbReference>
<evidence type="ECO:0000259" key="12">
    <source>
        <dbReference type="SMART" id="SM00822"/>
    </source>
</evidence>
<dbReference type="RefSeq" id="WP_106772168.1">
    <property type="nucleotide sequence ID" value="NZ_PXYK01000008.1"/>
</dbReference>
<evidence type="ECO:0000313" key="14">
    <source>
        <dbReference type="Proteomes" id="UP000241229"/>
    </source>
</evidence>
<keyword evidence="9" id="KW-0443">Lipid metabolism</keyword>
<comment type="pathway">
    <text evidence="3">Sphingolipid metabolism.</text>
</comment>
<dbReference type="SUPFAM" id="SSF51735">
    <property type="entry name" value="NAD(P)-binding Rossmann-fold domains"/>
    <property type="match status" value="1"/>
</dbReference>
<keyword evidence="5" id="KW-0256">Endoplasmic reticulum</keyword>
<dbReference type="PANTHER" id="PTHR43550:SF3">
    <property type="entry name" value="3-KETODIHYDROSPHINGOSINE REDUCTASE"/>
    <property type="match status" value="1"/>
</dbReference>
<evidence type="ECO:0000256" key="3">
    <source>
        <dbReference type="ARBA" id="ARBA00004991"/>
    </source>
</evidence>
<feature type="domain" description="Ketoreductase" evidence="12">
    <location>
        <begin position="2"/>
        <end position="201"/>
    </location>
</feature>
<dbReference type="GO" id="GO:0030148">
    <property type="term" value="P:sphingolipid biosynthetic process"/>
    <property type="evidence" value="ECO:0007669"/>
    <property type="project" value="InterPro"/>
</dbReference>
<dbReference type="InterPro" id="IPR045022">
    <property type="entry name" value="KDSR-like"/>
</dbReference>
<keyword evidence="11" id="KW-0472">Membrane</keyword>
<dbReference type="PROSITE" id="PS00061">
    <property type="entry name" value="ADH_SHORT"/>
    <property type="match status" value="1"/>
</dbReference>
<dbReference type="GO" id="GO:0016020">
    <property type="term" value="C:membrane"/>
    <property type="evidence" value="ECO:0007669"/>
    <property type="project" value="GOC"/>
</dbReference>
<evidence type="ECO:0000256" key="10">
    <source>
        <dbReference type="ARBA" id="ARBA00026112"/>
    </source>
</evidence>
<dbReference type="AlphaFoldDB" id="A0A2P7SFA6"/>
<protein>
    <recommendedName>
        <fullName evidence="10">3-dehydrosphinganine reductase</fullName>
        <ecNumber evidence="10">1.1.1.102</ecNumber>
    </recommendedName>
</protein>
<evidence type="ECO:0000256" key="1">
    <source>
        <dbReference type="ARBA" id="ARBA00004240"/>
    </source>
</evidence>
<comment type="caution">
    <text evidence="13">The sequence shown here is derived from an EMBL/GenBank/DDBJ whole genome shotgun (WGS) entry which is preliminary data.</text>
</comment>
<name>A0A2P7SFA6_9HYPH</name>
<keyword evidence="11" id="KW-1133">Transmembrane helix</keyword>
<evidence type="ECO:0000256" key="7">
    <source>
        <dbReference type="ARBA" id="ARBA00022919"/>
    </source>
</evidence>
<evidence type="ECO:0000256" key="8">
    <source>
        <dbReference type="ARBA" id="ARBA00023002"/>
    </source>
</evidence>
<dbReference type="Gene3D" id="3.40.50.720">
    <property type="entry name" value="NAD(P)-binding Rossmann-like Domain"/>
    <property type="match status" value="1"/>
</dbReference>
<dbReference type="GO" id="GO:0047560">
    <property type="term" value="F:3-dehydrosphinganine reductase activity"/>
    <property type="evidence" value="ECO:0007669"/>
    <property type="project" value="UniProtKB-EC"/>
</dbReference>
<dbReference type="InterPro" id="IPR057326">
    <property type="entry name" value="KR_dom"/>
</dbReference>
<keyword evidence="6" id="KW-0521">NADP</keyword>
<sequence length="270" mass="28303">MAHVIITGGSSGIGAALAEASAARGDSVSLIGRSQSRLDERLRDLETRFGKGRFHAEAADAGETREIVRAIAKCEAVLGPCATLVSSAGIVLPGRFDEQAPEAFENQIRTNFFGTVNAVRAVYPGMKARRQGKILMLGSGAGLIGIFGYTAYCASKYAVAGFAEALRAEARPLGITVSICFPPDTETPQLAAERPLRPAEAQAAIGAGGLWSAEAVARAALAGLDRGRFAIYPGVQMKMLGMFGSVAMPFLRPFFDRRIAAAGRAAGRRA</sequence>
<dbReference type="EMBL" id="PXYK01000008">
    <property type="protein sequence ID" value="PSJ61163.1"/>
    <property type="molecule type" value="Genomic_DNA"/>
</dbReference>
<proteinExistence type="predicted"/>
<dbReference type="InterPro" id="IPR036291">
    <property type="entry name" value="NAD(P)-bd_dom_sf"/>
</dbReference>
<dbReference type="PANTHER" id="PTHR43550">
    <property type="entry name" value="3-KETODIHYDROSPHINGOSINE REDUCTASE"/>
    <property type="match status" value="1"/>
</dbReference>
<gene>
    <name evidence="13" type="ORF">C7I84_10760</name>
</gene>
<feature type="transmembrane region" description="Helical" evidence="11">
    <location>
        <begin position="134"/>
        <end position="152"/>
    </location>
</feature>
<keyword evidence="7" id="KW-0746">Sphingolipid metabolism</keyword>
<reference evidence="13 14" key="1">
    <citation type="submission" date="2018-03" db="EMBL/GenBank/DDBJ databases">
        <title>The draft genome of Mesorhizobium sp. 6GN-30.</title>
        <authorList>
            <person name="Liu L."/>
            <person name="Li L."/>
            <person name="Wang T."/>
            <person name="Zhang X."/>
            <person name="Liang L."/>
        </authorList>
    </citation>
    <scope>NUCLEOTIDE SEQUENCE [LARGE SCALE GENOMIC DNA]</scope>
    <source>
        <strain evidence="13 14">6GN30</strain>
    </source>
</reference>
<evidence type="ECO:0000256" key="9">
    <source>
        <dbReference type="ARBA" id="ARBA00023098"/>
    </source>
</evidence>
<organism evidence="13 14">
    <name type="scientific">Kumtagia ephedrae</name>
    <dbReference type="NCBI Taxonomy" id="2116701"/>
    <lineage>
        <taxon>Bacteria</taxon>
        <taxon>Pseudomonadati</taxon>
        <taxon>Pseudomonadota</taxon>
        <taxon>Alphaproteobacteria</taxon>
        <taxon>Hyphomicrobiales</taxon>
        <taxon>Phyllobacteriaceae</taxon>
        <taxon>Kumtagia</taxon>
    </lineage>
</organism>
<dbReference type="InterPro" id="IPR002347">
    <property type="entry name" value="SDR_fam"/>
</dbReference>
<dbReference type="GO" id="GO:0006666">
    <property type="term" value="P:3-keto-sphinganine metabolic process"/>
    <property type="evidence" value="ECO:0007669"/>
    <property type="project" value="InterPro"/>
</dbReference>
<evidence type="ECO:0000256" key="5">
    <source>
        <dbReference type="ARBA" id="ARBA00022824"/>
    </source>
</evidence>
<keyword evidence="11" id="KW-0812">Transmembrane</keyword>
<evidence type="ECO:0000256" key="6">
    <source>
        <dbReference type="ARBA" id="ARBA00022857"/>
    </source>
</evidence>
<dbReference type="SMART" id="SM00822">
    <property type="entry name" value="PKS_KR"/>
    <property type="match status" value="1"/>
</dbReference>
<evidence type="ECO:0000313" key="13">
    <source>
        <dbReference type="EMBL" id="PSJ61163.1"/>
    </source>
</evidence>